<dbReference type="AlphaFoldDB" id="A0A2S7VMD1"/>
<dbReference type="Proteomes" id="UP000238730">
    <property type="component" value="Unassembled WGS sequence"/>
</dbReference>
<dbReference type="CDD" id="cd04305">
    <property type="entry name" value="HAD_Neu5Ac-Pase_like"/>
    <property type="match status" value="1"/>
</dbReference>
<dbReference type="NCBIfam" id="TIGR01549">
    <property type="entry name" value="HAD-SF-IA-v1"/>
    <property type="match status" value="1"/>
</dbReference>
<dbReference type="Gene3D" id="1.10.150.240">
    <property type="entry name" value="Putative phosphatase, domain 2"/>
    <property type="match status" value="1"/>
</dbReference>
<dbReference type="Gene3D" id="3.40.50.1000">
    <property type="entry name" value="HAD superfamily/HAD-like"/>
    <property type="match status" value="1"/>
</dbReference>
<dbReference type="InterPro" id="IPR036412">
    <property type="entry name" value="HAD-like_sf"/>
</dbReference>
<dbReference type="PRINTS" id="PR00413">
    <property type="entry name" value="HADHALOGNASE"/>
</dbReference>
<dbReference type="NCBIfam" id="TIGR01509">
    <property type="entry name" value="HAD-SF-IA-v3"/>
    <property type="match status" value="1"/>
</dbReference>
<dbReference type="GO" id="GO:0008253">
    <property type="term" value="F:5'-nucleotidase activity"/>
    <property type="evidence" value="ECO:0007669"/>
    <property type="project" value="InterPro"/>
</dbReference>
<dbReference type="EMBL" id="MSCJ01000003">
    <property type="protein sequence ID" value="PQJ62840.1"/>
    <property type="molecule type" value="Genomic_DNA"/>
</dbReference>
<accession>A0A2S7VMD1</accession>
<dbReference type="InterPro" id="IPR011951">
    <property type="entry name" value="HAD-SF_hydro_IA_YjjG/PynA"/>
</dbReference>
<dbReference type="RefSeq" id="WP_105062605.1">
    <property type="nucleotide sequence ID" value="NZ_MSCJ01000003.1"/>
</dbReference>
<evidence type="ECO:0000313" key="1">
    <source>
        <dbReference type="EMBL" id="PQJ62840.1"/>
    </source>
</evidence>
<proteinExistence type="predicted"/>
<dbReference type="SUPFAM" id="SSF56784">
    <property type="entry name" value="HAD-like"/>
    <property type="match status" value="1"/>
</dbReference>
<evidence type="ECO:0000313" key="2">
    <source>
        <dbReference type="Proteomes" id="UP000238730"/>
    </source>
</evidence>
<dbReference type="OrthoDB" id="148966at2"/>
<dbReference type="PANTHER" id="PTHR47478">
    <property type="match status" value="1"/>
</dbReference>
<name>A0A2S7VMD1_PHOAN</name>
<dbReference type="NCBIfam" id="TIGR02254">
    <property type="entry name" value="YjjG_YfnB"/>
    <property type="match status" value="1"/>
</dbReference>
<dbReference type="PANTHER" id="PTHR47478:SF1">
    <property type="entry name" value="PYRIMIDINE 5'-NUCLEOTIDASE YJJG"/>
    <property type="match status" value="1"/>
</dbReference>
<comment type="caution">
    <text evidence="1">The sequence shown here is derived from an EMBL/GenBank/DDBJ whole genome shotgun (WGS) entry which is preliminary data.</text>
</comment>
<reference evidence="1 2" key="1">
    <citation type="submission" date="2016-12" db="EMBL/GenBank/DDBJ databases">
        <title>Diversity of luminous bacteria.</title>
        <authorList>
            <person name="Yoshizawa S."/>
            <person name="Kogure K."/>
        </authorList>
    </citation>
    <scope>NUCLEOTIDE SEQUENCE [LARGE SCALE GENOMIC DNA]</scope>
    <source>
        <strain evidence="1 2">LC1-200</strain>
    </source>
</reference>
<sequence length="223" mass="25500">MKYDWILFDADETLFYFDAFKGLQLMFSRYDIAFSDADFKQYELINRPLWVQYQNGDISASELQQTRFREWAKKLKTTEQQLNDDYMQAMADICEVLPGTTSLIRSLNGRVKLGIITNGFTALQKIRLEKTGLADYFDLLVISEQVGVAKPDRRIFDYSLEKMGNPAPTSVLMVGDNPQSDILGGINAGLDTCWFNHQNQLLPENIKPTYQVSTLAELEKILA</sequence>
<organism evidence="1 2">
    <name type="scientific">Photobacterium angustum</name>
    <dbReference type="NCBI Taxonomy" id="661"/>
    <lineage>
        <taxon>Bacteria</taxon>
        <taxon>Pseudomonadati</taxon>
        <taxon>Pseudomonadota</taxon>
        <taxon>Gammaproteobacteria</taxon>
        <taxon>Vibrionales</taxon>
        <taxon>Vibrionaceae</taxon>
        <taxon>Photobacterium</taxon>
    </lineage>
</organism>
<dbReference type="SFLD" id="SFLDG01129">
    <property type="entry name" value="C1.5:_HAD__Beta-PGM__Phosphata"/>
    <property type="match status" value="1"/>
</dbReference>
<dbReference type="InterPro" id="IPR023214">
    <property type="entry name" value="HAD_sf"/>
</dbReference>
<dbReference type="NCBIfam" id="NF006976">
    <property type="entry name" value="PRK09449.1"/>
    <property type="match status" value="1"/>
</dbReference>
<dbReference type="InterPro" id="IPR006439">
    <property type="entry name" value="HAD-SF_hydro_IA"/>
</dbReference>
<gene>
    <name evidence="1" type="ORF">BTO08_21770</name>
</gene>
<dbReference type="SFLD" id="SFLDS00003">
    <property type="entry name" value="Haloacid_Dehalogenase"/>
    <property type="match status" value="1"/>
</dbReference>
<dbReference type="InterPro" id="IPR052550">
    <property type="entry name" value="Pyrimidine_5'-ntase_YjjG"/>
</dbReference>
<protein>
    <submittedName>
        <fullName evidence="1">Noncanonical pyrimidine nucleotidase, YjjG family</fullName>
    </submittedName>
</protein>
<dbReference type="InterPro" id="IPR023198">
    <property type="entry name" value="PGP-like_dom2"/>
</dbReference>
<dbReference type="Pfam" id="PF00702">
    <property type="entry name" value="Hydrolase"/>
    <property type="match status" value="1"/>
</dbReference>